<keyword evidence="5 13" id="KW-1003">Cell membrane</keyword>
<keyword evidence="8 13" id="KW-0653">Protein transport</keyword>
<evidence type="ECO:0000256" key="12">
    <source>
        <dbReference type="ARBA" id="ARBA00025078"/>
    </source>
</evidence>
<dbReference type="Gene3D" id="3.40.1690.10">
    <property type="entry name" value="secretion proteins EscU"/>
    <property type="match status" value="1"/>
</dbReference>
<keyword evidence="9 13" id="KW-1133">Transmembrane helix</keyword>
<accession>A0A7T0C2P1</accession>
<gene>
    <name evidence="13 15" type="primary">flhB</name>
    <name evidence="15" type="ORF">G3M78_08605</name>
</gene>
<sequence>MAEDNKDQKTEEPSSKRITDAQEKGNFANSREITSTFILLGSITIFLFAGQELTLKMIFAWHEILSQAGSTQLSIEESYNIFKWTLDRMFQILAPILLSIMLAGIIANLFQTQGFKFSVKPLAPKWSKLNPLKGFGRMFSKNSAAELFKSIFKITVISLVAYFSIMGHLEDIPPMMGYSVGQILVFLGEVSIEIMIKVLLTLILLAALDFSFQKYTYIENLRMTKQEVKDERKEMDGNPQIKQRIRSAQYEMARKRMMAAVPHADVVITNPTHISVAIKYDAEGASAPIVVAKGQDEMAARIRELAKKSDVPLVEDKPLARVLYKTVEIGQIIPSSLYKAVAEILAYVYRLKNRV</sequence>
<dbReference type="NCBIfam" id="TIGR00328">
    <property type="entry name" value="flhB"/>
    <property type="match status" value="1"/>
</dbReference>
<evidence type="ECO:0000256" key="8">
    <source>
        <dbReference type="ARBA" id="ARBA00022927"/>
    </source>
</evidence>
<dbReference type="FunFam" id="3.40.1690.10:FF:000001">
    <property type="entry name" value="Flagellar biosynthetic protein FlhB"/>
    <property type="match status" value="1"/>
</dbReference>
<evidence type="ECO:0000313" key="15">
    <source>
        <dbReference type="EMBL" id="QPJ65447.1"/>
    </source>
</evidence>
<evidence type="ECO:0000256" key="14">
    <source>
        <dbReference type="SAM" id="MobiDB-lite"/>
    </source>
</evidence>
<comment type="function">
    <text evidence="12 13">Required for formation of the rod structure in the basal body of the flagellar apparatus. Together with FliI and FliH, may constitute the export apparatus of flagellin.</text>
</comment>
<reference evidence="16" key="1">
    <citation type="submission" date="2020-02" db="EMBL/GenBank/DDBJ databases">
        <title>Genomic and physiological characterization of two novel Nitrospinaceae genera.</title>
        <authorList>
            <person name="Mueller A.J."/>
            <person name="Jung M.-Y."/>
            <person name="Strachan C.R."/>
            <person name="Herbold C.W."/>
            <person name="Kirkegaard R.H."/>
            <person name="Daims H."/>
        </authorList>
    </citation>
    <scope>NUCLEOTIDE SEQUENCE [LARGE SCALE GENOMIC DNA]</scope>
</reference>
<keyword evidence="11 13" id="KW-1006">Bacterial flagellum protein export</keyword>
<keyword evidence="7 13" id="KW-1005">Bacterial flagellum biogenesis</keyword>
<dbReference type="Proteomes" id="UP000594464">
    <property type="component" value="Chromosome"/>
</dbReference>
<protein>
    <recommendedName>
        <fullName evidence="3 13">Flagellar biosynthetic protein FlhB</fullName>
    </recommendedName>
</protein>
<dbReference type="PRINTS" id="PR00950">
    <property type="entry name" value="TYPE3IMSPROT"/>
</dbReference>
<evidence type="ECO:0000313" key="16">
    <source>
        <dbReference type="Proteomes" id="UP000594464"/>
    </source>
</evidence>
<feature type="transmembrane region" description="Helical" evidence="13">
    <location>
        <begin position="33"/>
        <end position="51"/>
    </location>
</feature>
<dbReference type="KEGG" id="nva:G3M78_08605"/>
<feature type="region of interest" description="Disordered" evidence="14">
    <location>
        <begin position="1"/>
        <end position="22"/>
    </location>
</feature>
<evidence type="ECO:0000256" key="13">
    <source>
        <dbReference type="RuleBase" id="RU364091"/>
    </source>
</evidence>
<evidence type="ECO:0000256" key="7">
    <source>
        <dbReference type="ARBA" id="ARBA00022795"/>
    </source>
</evidence>
<dbReference type="EMBL" id="CP048620">
    <property type="protein sequence ID" value="QPJ65447.1"/>
    <property type="molecule type" value="Genomic_DNA"/>
</dbReference>
<keyword evidence="15" id="KW-0969">Cilium</keyword>
<keyword evidence="4 13" id="KW-0813">Transport</keyword>
<keyword evidence="10 13" id="KW-0472">Membrane</keyword>
<dbReference type="PANTHER" id="PTHR30531">
    <property type="entry name" value="FLAGELLAR BIOSYNTHETIC PROTEIN FLHB"/>
    <property type="match status" value="1"/>
</dbReference>
<evidence type="ECO:0000256" key="2">
    <source>
        <dbReference type="ARBA" id="ARBA00010690"/>
    </source>
</evidence>
<feature type="transmembrane region" description="Helical" evidence="13">
    <location>
        <begin position="185"/>
        <end position="208"/>
    </location>
</feature>
<feature type="transmembrane region" description="Helical" evidence="13">
    <location>
        <begin position="89"/>
        <end position="110"/>
    </location>
</feature>
<organism evidence="15 16">
    <name type="scientific">Candidatus Nitrohelix vancouverensis</name>
    <dbReference type="NCBI Taxonomy" id="2705534"/>
    <lineage>
        <taxon>Bacteria</taxon>
        <taxon>Pseudomonadati</taxon>
        <taxon>Nitrospinota/Tectimicrobiota group</taxon>
        <taxon>Nitrospinota</taxon>
        <taxon>Nitrospinia</taxon>
        <taxon>Nitrospinales</taxon>
        <taxon>Nitrospinaceae</taxon>
        <taxon>Candidatus Nitrohelix</taxon>
    </lineage>
</organism>
<comment type="subcellular location">
    <subcellularLocation>
        <location evidence="1">Cell membrane</location>
        <topology evidence="1">Multi-pass membrane protein</topology>
    </subcellularLocation>
</comment>
<keyword evidence="6 13" id="KW-0812">Transmembrane</keyword>
<dbReference type="Pfam" id="PF01312">
    <property type="entry name" value="Bac_export_2"/>
    <property type="match status" value="1"/>
</dbReference>
<evidence type="ECO:0000256" key="1">
    <source>
        <dbReference type="ARBA" id="ARBA00004651"/>
    </source>
</evidence>
<comment type="similarity">
    <text evidence="2 13">Belongs to the type III secretion exporter family.</text>
</comment>
<dbReference type="InterPro" id="IPR006135">
    <property type="entry name" value="T3SS_substrate_exporter"/>
</dbReference>
<name>A0A7T0C2P1_9BACT</name>
<dbReference type="InterPro" id="IPR006136">
    <property type="entry name" value="FlhB"/>
</dbReference>
<dbReference type="GO" id="GO:0044780">
    <property type="term" value="P:bacterial-type flagellum assembly"/>
    <property type="evidence" value="ECO:0007669"/>
    <property type="project" value="InterPro"/>
</dbReference>
<dbReference type="AlphaFoldDB" id="A0A7T0C2P1"/>
<dbReference type="GO" id="GO:0005886">
    <property type="term" value="C:plasma membrane"/>
    <property type="evidence" value="ECO:0007669"/>
    <property type="project" value="UniProtKB-SubCell"/>
</dbReference>
<keyword evidence="15" id="KW-0282">Flagellum</keyword>
<evidence type="ECO:0000256" key="11">
    <source>
        <dbReference type="ARBA" id="ARBA00023225"/>
    </source>
</evidence>
<evidence type="ECO:0000256" key="6">
    <source>
        <dbReference type="ARBA" id="ARBA00022692"/>
    </source>
</evidence>
<feature type="transmembrane region" description="Helical" evidence="13">
    <location>
        <begin position="147"/>
        <end position="165"/>
    </location>
</feature>
<dbReference type="GO" id="GO:0009306">
    <property type="term" value="P:protein secretion"/>
    <property type="evidence" value="ECO:0007669"/>
    <property type="project" value="InterPro"/>
</dbReference>
<dbReference type="PANTHER" id="PTHR30531:SF12">
    <property type="entry name" value="FLAGELLAR BIOSYNTHETIC PROTEIN FLHB"/>
    <property type="match status" value="1"/>
</dbReference>
<evidence type="ECO:0000256" key="9">
    <source>
        <dbReference type="ARBA" id="ARBA00022989"/>
    </source>
</evidence>
<dbReference type="Gene3D" id="6.10.250.2080">
    <property type="match status" value="1"/>
</dbReference>
<evidence type="ECO:0000256" key="10">
    <source>
        <dbReference type="ARBA" id="ARBA00023136"/>
    </source>
</evidence>
<keyword evidence="15" id="KW-0966">Cell projection</keyword>
<dbReference type="InterPro" id="IPR029025">
    <property type="entry name" value="T3SS_substrate_exporter_C"/>
</dbReference>
<evidence type="ECO:0000256" key="3">
    <source>
        <dbReference type="ARBA" id="ARBA00021622"/>
    </source>
</evidence>
<dbReference type="SUPFAM" id="SSF160544">
    <property type="entry name" value="EscU C-terminal domain-like"/>
    <property type="match status" value="1"/>
</dbReference>
<evidence type="ECO:0000256" key="4">
    <source>
        <dbReference type="ARBA" id="ARBA00022448"/>
    </source>
</evidence>
<evidence type="ECO:0000256" key="5">
    <source>
        <dbReference type="ARBA" id="ARBA00022475"/>
    </source>
</evidence>
<proteinExistence type="inferred from homology"/>